<dbReference type="Proteomes" id="UP000007954">
    <property type="component" value="Chromosome"/>
</dbReference>
<gene>
    <name evidence="1" type="ordered locus">Hqrw_2906</name>
</gene>
<dbReference type="OrthoDB" id="193491at2157"/>
<dbReference type="SUPFAM" id="SSF53850">
    <property type="entry name" value="Periplasmic binding protein-like II"/>
    <property type="match status" value="1"/>
</dbReference>
<evidence type="ECO:0000313" key="1">
    <source>
        <dbReference type="EMBL" id="CCC40712.1"/>
    </source>
</evidence>
<protein>
    <recommendedName>
        <fullName evidence="3">ATP phosphoribosyltransferase</fullName>
    </recommendedName>
</protein>
<dbReference type="InterPro" id="IPR058892">
    <property type="entry name" value="HisG-like"/>
</dbReference>
<dbReference type="EMBL" id="FR746099">
    <property type="protein sequence ID" value="CCC40712.1"/>
    <property type="molecule type" value="Genomic_DNA"/>
</dbReference>
<sequence length="312" mass="34899">MTQSVRVAVPRKGRPLEAVLERIAMVTDAESVVDEVISTLRHEKAITKGSIDPTMDVYERLSTISTLHDEYKPEYTLRRDDRPGMPRRIVFDTLTIDISGIPVQLIGREEPFRALRTHTFGLGFDSADLVLEEVVDLRADGIDSIDEINARIDPMNTDVRVVTGLGDTVYHTLLARPDVLDYDVSLDRSFIIEYQGTLCISPRYERLVEAVLGTYALDDVSFKYPHEEQQEEAAISNAGVGVYLTVTGSTAREHGLVVGEELFPSETVLMQNNAETTAKTDRVRDILATCEMEEMMTEINTQSLDANNKTTE</sequence>
<evidence type="ECO:0000313" key="2">
    <source>
        <dbReference type="Proteomes" id="UP000007954"/>
    </source>
</evidence>
<dbReference type="RefSeq" id="WP_014556261.1">
    <property type="nucleotide sequence ID" value="NC_017459.1"/>
</dbReference>
<accession>G0LJE4</accession>
<dbReference type="HOGENOM" id="CLU_932567_0_0_2"/>
<name>G0LJE4_HALWC</name>
<organism evidence="1 2">
    <name type="scientific">Haloquadratum walsbyi (strain DSM 16854 / JCM 12705 / C23)</name>
    <dbReference type="NCBI Taxonomy" id="768065"/>
    <lineage>
        <taxon>Archaea</taxon>
        <taxon>Methanobacteriati</taxon>
        <taxon>Methanobacteriota</taxon>
        <taxon>Stenosarchaea group</taxon>
        <taxon>Halobacteria</taxon>
        <taxon>Halobacteriales</taxon>
        <taxon>Haloferacaceae</taxon>
        <taxon>Haloquadratum</taxon>
    </lineage>
</organism>
<dbReference type="AlphaFoldDB" id="G0LJE4"/>
<dbReference type="KEGG" id="hwc:Hqrw_2906"/>
<dbReference type="Pfam" id="PF25936">
    <property type="entry name" value="HisG_halo"/>
    <property type="match status" value="1"/>
</dbReference>
<dbReference type="GeneID" id="12447681"/>
<reference evidence="1 2" key="1">
    <citation type="journal article" date="2011" name="PLoS ONE">
        <title>Haloquadratum walsbyi: limited diversity in a global pond.</title>
        <authorList>
            <person name="Dyall-Smith M."/>
            <person name="Pfeiffer F."/>
            <person name="Klee K."/>
            <person name="Palm P."/>
            <person name="Gross K."/>
            <person name="Schuster S.C."/>
            <person name="Rampp M."/>
            <person name="Oesterhelt D."/>
        </authorList>
    </citation>
    <scope>NUCLEOTIDE SEQUENCE [LARGE SCALE GENOMIC DNA]</scope>
    <source>
        <strain evidence="2">DSM 16854 / JCM 12705 / C23</strain>
    </source>
</reference>
<proteinExistence type="predicted"/>
<evidence type="ECO:0008006" key="3">
    <source>
        <dbReference type="Google" id="ProtNLM"/>
    </source>
</evidence>